<proteinExistence type="predicted"/>
<evidence type="ECO:0000313" key="2">
    <source>
        <dbReference type="EMBL" id="KAH7262928.1"/>
    </source>
</evidence>
<feature type="compositionally biased region" description="Low complexity" evidence="1">
    <location>
        <begin position="130"/>
        <end position="139"/>
    </location>
</feature>
<keyword evidence="3" id="KW-1185">Reference proteome</keyword>
<organism evidence="2 3">
    <name type="scientific">Fusarium tricinctum</name>
    <dbReference type="NCBI Taxonomy" id="61284"/>
    <lineage>
        <taxon>Eukaryota</taxon>
        <taxon>Fungi</taxon>
        <taxon>Dikarya</taxon>
        <taxon>Ascomycota</taxon>
        <taxon>Pezizomycotina</taxon>
        <taxon>Sordariomycetes</taxon>
        <taxon>Hypocreomycetidae</taxon>
        <taxon>Hypocreales</taxon>
        <taxon>Nectriaceae</taxon>
        <taxon>Fusarium</taxon>
        <taxon>Fusarium tricinctum species complex</taxon>
    </lineage>
</organism>
<evidence type="ECO:0000313" key="3">
    <source>
        <dbReference type="Proteomes" id="UP000813427"/>
    </source>
</evidence>
<dbReference type="OrthoDB" id="5093989at2759"/>
<feature type="region of interest" description="Disordered" evidence="1">
    <location>
        <begin position="118"/>
        <end position="156"/>
    </location>
</feature>
<sequence length="156" mass="17668">MLSTKKPAPDPAAVNPTMSEDRRAFIKAYFQHYGVWSEAGWESLLSKTEERICELLYLSEYEQVSQASFSFESEKLAWESHVTACGLDAEQHSWPFGEGPEMTDVRAGISAQYRDWRSARGLPLEKPSAKKASTTTTTTTKKDNSFRNVDDMPSRY</sequence>
<dbReference type="AlphaFoldDB" id="A0A8K0SE22"/>
<reference evidence="2" key="1">
    <citation type="journal article" date="2021" name="Nat. Commun.">
        <title>Genetic determinants of endophytism in the Arabidopsis root mycobiome.</title>
        <authorList>
            <person name="Mesny F."/>
            <person name="Miyauchi S."/>
            <person name="Thiergart T."/>
            <person name="Pickel B."/>
            <person name="Atanasova L."/>
            <person name="Karlsson M."/>
            <person name="Huettel B."/>
            <person name="Barry K.W."/>
            <person name="Haridas S."/>
            <person name="Chen C."/>
            <person name="Bauer D."/>
            <person name="Andreopoulos W."/>
            <person name="Pangilinan J."/>
            <person name="LaButti K."/>
            <person name="Riley R."/>
            <person name="Lipzen A."/>
            <person name="Clum A."/>
            <person name="Drula E."/>
            <person name="Henrissat B."/>
            <person name="Kohler A."/>
            <person name="Grigoriev I.V."/>
            <person name="Martin F.M."/>
            <person name="Hacquard S."/>
        </authorList>
    </citation>
    <scope>NUCLEOTIDE SEQUENCE</scope>
    <source>
        <strain evidence="2">MPI-SDFR-AT-0068</strain>
    </source>
</reference>
<dbReference type="Proteomes" id="UP000813427">
    <property type="component" value="Unassembled WGS sequence"/>
</dbReference>
<comment type="caution">
    <text evidence="2">The sequence shown here is derived from an EMBL/GenBank/DDBJ whole genome shotgun (WGS) entry which is preliminary data.</text>
</comment>
<protein>
    <submittedName>
        <fullName evidence="2">Uncharacterized protein</fullName>
    </submittedName>
</protein>
<dbReference type="EMBL" id="JAGPXF010000001">
    <property type="protein sequence ID" value="KAH7262928.1"/>
    <property type="molecule type" value="Genomic_DNA"/>
</dbReference>
<accession>A0A8K0SE22</accession>
<name>A0A8K0SE22_9HYPO</name>
<evidence type="ECO:0000256" key="1">
    <source>
        <dbReference type="SAM" id="MobiDB-lite"/>
    </source>
</evidence>
<gene>
    <name evidence="2" type="ORF">BKA59DRAFT_505948</name>
</gene>
<feature type="compositionally biased region" description="Basic and acidic residues" evidence="1">
    <location>
        <begin position="140"/>
        <end position="156"/>
    </location>
</feature>